<dbReference type="InterPro" id="IPR036522">
    <property type="entry name" value="MoaC_sf"/>
</dbReference>
<dbReference type="CDD" id="cd01420">
    <property type="entry name" value="MoaC_PE"/>
    <property type="match status" value="1"/>
</dbReference>
<dbReference type="InterPro" id="IPR002820">
    <property type="entry name" value="Mopterin_CF_biosynth-C_dom"/>
</dbReference>
<dbReference type="NCBIfam" id="TIGR00581">
    <property type="entry name" value="moaC"/>
    <property type="match status" value="1"/>
</dbReference>
<comment type="function">
    <text evidence="6">Catalyzes the conversion of (8S)-3',8-cyclo-7,8-dihydroguanosine 5'-triphosphate to cyclic pyranopterin monophosphate (cPMP).</text>
</comment>
<gene>
    <name evidence="6 8" type="primary">moaC</name>
    <name evidence="8" type="ORF">QWY14_10850</name>
</gene>
<dbReference type="Proteomes" id="UP001172055">
    <property type="component" value="Unassembled WGS sequence"/>
</dbReference>
<dbReference type="Gene3D" id="3.30.70.640">
    <property type="entry name" value="Molybdopterin cofactor biosynthesis C (MoaC) domain"/>
    <property type="match status" value="1"/>
</dbReference>
<feature type="binding site" evidence="6">
    <location>
        <begin position="75"/>
        <end position="77"/>
    </location>
    <ligand>
        <name>substrate</name>
    </ligand>
</feature>
<evidence type="ECO:0000256" key="4">
    <source>
        <dbReference type="ARBA" id="ARBA00023150"/>
    </source>
</evidence>
<dbReference type="InterPro" id="IPR047594">
    <property type="entry name" value="MoaC_bact/euk"/>
</dbReference>
<organism evidence="8 9">
    <name type="scientific">Planococcus shixiaomingii</name>
    <dbReference type="NCBI Taxonomy" id="3058393"/>
    <lineage>
        <taxon>Bacteria</taxon>
        <taxon>Bacillati</taxon>
        <taxon>Bacillota</taxon>
        <taxon>Bacilli</taxon>
        <taxon>Bacillales</taxon>
        <taxon>Caryophanaceae</taxon>
        <taxon>Planococcus</taxon>
    </lineage>
</organism>
<feature type="binding site" evidence="6">
    <location>
        <begin position="117"/>
        <end position="118"/>
    </location>
    <ligand>
        <name>substrate</name>
    </ligand>
</feature>
<sequence>MSELTHFNDQGRAKMVDVSEKQDTVRTARAKTSVVINEAIYRQIKDGTNKKGDVFAVAQVAGIMAAKNTAQIIPMCHPLALSGVDIRFDWNVDETNGHFEVVLFATVKTKGPTGVEMEALTAATAAALTIYDMCKAAGKEMVIGPTMLLEKTGGKSGDYSRG</sequence>
<dbReference type="Pfam" id="PF01967">
    <property type="entry name" value="MoaC"/>
    <property type="match status" value="1"/>
</dbReference>
<dbReference type="InterPro" id="IPR023045">
    <property type="entry name" value="MoaC"/>
</dbReference>
<evidence type="ECO:0000256" key="2">
    <source>
        <dbReference type="ARBA" id="ARBA00005046"/>
    </source>
</evidence>
<accession>A0ABT8N335</accession>
<dbReference type="NCBIfam" id="NF006870">
    <property type="entry name" value="PRK09364.1"/>
    <property type="match status" value="1"/>
</dbReference>
<evidence type="ECO:0000259" key="7">
    <source>
        <dbReference type="Pfam" id="PF01967"/>
    </source>
</evidence>
<feature type="active site" evidence="6">
    <location>
        <position position="132"/>
    </location>
</feature>
<dbReference type="EMBL" id="JAUJWV010000001">
    <property type="protein sequence ID" value="MDN7242301.1"/>
    <property type="molecule type" value="Genomic_DNA"/>
</dbReference>
<keyword evidence="9" id="KW-1185">Reference proteome</keyword>
<comment type="caution">
    <text evidence="8">The sequence shown here is derived from an EMBL/GenBank/DDBJ whole genome shotgun (WGS) entry which is preliminary data.</text>
</comment>
<dbReference type="GO" id="GO:0061799">
    <property type="term" value="F:cyclic pyranopterin monophosphate synthase activity"/>
    <property type="evidence" value="ECO:0007669"/>
    <property type="project" value="UniProtKB-EC"/>
</dbReference>
<dbReference type="HAMAP" id="MF_01224_B">
    <property type="entry name" value="MoaC_B"/>
    <property type="match status" value="1"/>
</dbReference>
<evidence type="ECO:0000256" key="3">
    <source>
        <dbReference type="ARBA" id="ARBA00012575"/>
    </source>
</evidence>
<comment type="catalytic activity">
    <reaction evidence="1 6">
        <text>(8S)-3',8-cyclo-7,8-dihydroguanosine 5'-triphosphate = cyclic pyranopterin phosphate + diphosphate</text>
        <dbReference type="Rhea" id="RHEA:49580"/>
        <dbReference type="ChEBI" id="CHEBI:33019"/>
        <dbReference type="ChEBI" id="CHEBI:59648"/>
        <dbReference type="ChEBI" id="CHEBI:131766"/>
        <dbReference type="EC" id="4.6.1.17"/>
    </reaction>
</comment>
<dbReference type="RefSeq" id="WP_300986335.1">
    <property type="nucleotide sequence ID" value="NZ_CP129236.1"/>
</dbReference>
<dbReference type="PANTHER" id="PTHR22960:SF29">
    <property type="entry name" value="CYCLIC PYRANOPTERIN MONOPHOSPHATE SYNTHASE"/>
    <property type="match status" value="1"/>
</dbReference>
<dbReference type="PANTHER" id="PTHR22960">
    <property type="entry name" value="MOLYBDOPTERIN COFACTOR SYNTHESIS PROTEIN A"/>
    <property type="match status" value="1"/>
</dbReference>
<name>A0ABT8N335_9BACL</name>
<keyword evidence="5 6" id="KW-0456">Lyase</keyword>
<feature type="domain" description="Molybdopterin cofactor biosynthesis C (MoaC)" evidence="7">
    <location>
        <begin position="15"/>
        <end position="154"/>
    </location>
</feature>
<comment type="similarity">
    <text evidence="6">Belongs to the MoaC family.</text>
</comment>
<dbReference type="EC" id="4.6.1.17" evidence="3 6"/>
<evidence type="ECO:0000256" key="5">
    <source>
        <dbReference type="ARBA" id="ARBA00023239"/>
    </source>
</evidence>
<evidence type="ECO:0000313" key="9">
    <source>
        <dbReference type="Proteomes" id="UP001172055"/>
    </source>
</evidence>
<evidence type="ECO:0000256" key="6">
    <source>
        <dbReference type="HAMAP-Rule" id="MF_01224"/>
    </source>
</evidence>
<protein>
    <recommendedName>
        <fullName evidence="3 6">Cyclic pyranopterin monophosphate synthase</fullName>
        <ecNumber evidence="3 6">4.6.1.17</ecNumber>
    </recommendedName>
    <alternativeName>
        <fullName evidence="6">Molybdenum cofactor biosynthesis protein C</fullName>
    </alternativeName>
</protein>
<dbReference type="InterPro" id="IPR050105">
    <property type="entry name" value="MoCo_biosynth_MoaA/MoaC"/>
</dbReference>
<keyword evidence="4 6" id="KW-0501">Molybdenum cofactor biosynthesis</keyword>
<reference evidence="8 9" key="1">
    <citation type="submission" date="2023-06" db="EMBL/GenBank/DDBJ databases">
        <title>Novel species in genus Planococcus.</title>
        <authorList>
            <person name="Ning S."/>
        </authorList>
    </citation>
    <scope>NUCLEOTIDE SEQUENCE [LARGE SCALE GENOMIC DNA]</scope>
    <source>
        <strain evidence="8 9">N028</strain>
    </source>
</reference>
<evidence type="ECO:0000313" key="8">
    <source>
        <dbReference type="EMBL" id="MDN7242301.1"/>
    </source>
</evidence>
<dbReference type="SUPFAM" id="SSF55040">
    <property type="entry name" value="Molybdenum cofactor biosynthesis protein C, MoaC"/>
    <property type="match status" value="1"/>
</dbReference>
<comment type="pathway">
    <text evidence="2 6">Cofactor biosynthesis; molybdopterin biosynthesis.</text>
</comment>
<comment type="subunit">
    <text evidence="6">Homohexamer; trimer of dimers.</text>
</comment>
<evidence type="ECO:0000256" key="1">
    <source>
        <dbReference type="ARBA" id="ARBA00001637"/>
    </source>
</evidence>
<proteinExistence type="inferred from homology"/>